<comment type="caution">
    <text evidence="13">The sequence shown here is derived from an EMBL/GenBank/DDBJ whole genome shotgun (WGS) entry which is preliminary data.</text>
</comment>
<dbReference type="SUPFAM" id="SSF54523">
    <property type="entry name" value="Pili subunits"/>
    <property type="match status" value="1"/>
</dbReference>
<keyword evidence="5" id="KW-0488">Methylation</keyword>
<reference evidence="13" key="2">
    <citation type="submission" date="2022-12" db="EMBL/GenBank/DDBJ databases">
        <authorList>
            <person name="Sun Q."/>
            <person name="Zhou Y."/>
        </authorList>
    </citation>
    <scope>NUCLEOTIDE SEQUENCE</scope>
    <source>
        <strain evidence="13">CGMCC 1.15034</strain>
    </source>
</reference>
<evidence type="ECO:0000259" key="12">
    <source>
        <dbReference type="Pfam" id="PF08334"/>
    </source>
</evidence>
<dbReference type="Proteomes" id="UP000625079">
    <property type="component" value="Unassembled WGS sequence"/>
</dbReference>
<evidence type="ECO:0000256" key="4">
    <source>
        <dbReference type="ARBA" id="ARBA00022475"/>
    </source>
</evidence>
<name>A0AA88BAX6_9BRAD</name>
<accession>A0AA88BAX6</accession>
<dbReference type="PANTHER" id="PTHR30093:SF44">
    <property type="entry name" value="TYPE II SECRETION SYSTEM CORE PROTEIN G"/>
    <property type="match status" value="1"/>
</dbReference>
<dbReference type="InterPro" id="IPR045584">
    <property type="entry name" value="Pilin-like"/>
</dbReference>
<feature type="compositionally biased region" description="Polar residues" evidence="10">
    <location>
        <begin position="157"/>
        <end position="172"/>
    </location>
</feature>
<evidence type="ECO:0000256" key="2">
    <source>
        <dbReference type="ARBA" id="ARBA00009984"/>
    </source>
</evidence>
<protein>
    <recommendedName>
        <fullName evidence="3">Type II secretion system core protein G</fullName>
    </recommendedName>
</protein>
<feature type="region of interest" description="Disordered" evidence="10">
    <location>
        <begin position="148"/>
        <end position="172"/>
    </location>
</feature>
<reference evidence="13" key="1">
    <citation type="journal article" date="2014" name="Int. J. Syst. Evol. Microbiol.">
        <title>Complete genome sequence of Corynebacterium casei LMG S-19264T (=DSM 44701T), isolated from a smear-ripened cheese.</title>
        <authorList>
            <consortium name="US DOE Joint Genome Institute (JGI-PGF)"/>
            <person name="Walter F."/>
            <person name="Albersmeier A."/>
            <person name="Kalinowski J."/>
            <person name="Ruckert C."/>
        </authorList>
    </citation>
    <scope>NUCLEOTIDE SEQUENCE</scope>
    <source>
        <strain evidence="13">CGMCC 1.15034</strain>
    </source>
</reference>
<dbReference type="Gene3D" id="3.30.700.10">
    <property type="entry name" value="Glycoprotein, Type 4 Pilin"/>
    <property type="match status" value="1"/>
</dbReference>
<dbReference type="EMBL" id="BMHC01000033">
    <property type="protein sequence ID" value="GGI33740.1"/>
    <property type="molecule type" value="Genomic_DNA"/>
</dbReference>
<evidence type="ECO:0000256" key="9">
    <source>
        <dbReference type="ARBA" id="ARBA00023136"/>
    </source>
</evidence>
<comment type="similarity">
    <text evidence="2">Belongs to the GSP G family.</text>
</comment>
<dbReference type="InterPro" id="IPR013545">
    <property type="entry name" value="T2SS_protein-GspG_C"/>
</dbReference>
<evidence type="ECO:0000256" key="11">
    <source>
        <dbReference type="SAM" id="Phobius"/>
    </source>
</evidence>
<dbReference type="GO" id="GO:0015628">
    <property type="term" value="P:protein secretion by the type II secretion system"/>
    <property type="evidence" value="ECO:0007669"/>
    <property type="project" value="InterPro"/>
</dbReference>
<evidence type="ECO:0000256" key="1">
    <source>
        <dbReference type="ARBA" id="ARBA00004377"/>
    </source>
</evidence>
<proteinExistence type="inferred from homology"/>
<keyword evidence="8 11" id="KW-1133">Transmembrane helix</keyword>
<dbReference type="NCBIfam" id="TIGR01710">
    <property type="entry name" value="typeII_sec_gspG"/>
    <property type="match status" value="1"/>
</dbReference>
<keyword evidence="7 11" id="KW-0812">Transmembrane</keyword>
<dbReference type="Pfam" id="PF08334">
    <property type="entry name" value="T2SSG"/>
    <property type="match status" value="1"/>
</dbReference>
<dbReference type="AlphaFoldDB" id="A0AA88BAX6"/>
<evidence type="ECO:0000256" key="10">
    <source>
        <dbReference type="SAM" id="MobiDB-lite"/>
    </source>
</evidence>
<comment type="subcellular location">
    <subcellularLocation>
        <location evidence="1">Cell inner membrane</location>
        <topology evidence="1">Single-pass membrane protein</topology>
    </subcellularLocation>
</comment>
<keyword evidence="9 11" id="KW-0472">Membrane</keyword>
<dbReference type="PROSITE" id="PS00409">
    <property type="entry name" value="PROKAR_NTER_METHYL"/>
    <property type="match status" value="1"/>
</dbReference>
<dbReference type="InterPro" id="IPR012902">
    <property type="entry name" value="N_methyl_site"/>
</dbReference>
<feature type="transmembrane region" description="Helical" evidence="11">
    <location>
        <begin position="35"/>
        <end position="57"/>
    </location>
</feature>
<sequence length="172" mass="18933">MQWYWFGDIMSVDAKGTLAQQRARNIRYGGRRPGMAGYTLLELLVVMGILAALTAMATPQVMGYFGKAKTQSAQLQIENINTALEMYYVENGSYPSSSAGLKALVEATPEAPRWNGPYLKNAKTLLDPWGRPYQYSVSEQGEYNVYSLGPTGKRTSKPTSATSASRNWSDNG</sequence>
<evidence type="ECO:0000256" key="6">
    <source>
        <dbReference type="ARBA" id="ARBA00022519"/>
    </source>
</evidence>
<evidence type="ECO:0000256" key="3">
    <source>
        <dbReference type="ARBA" id="ARBA00020042"/>
    </source>
</evidence>
<dbReference type="Pfam" id="PF07963">
    <property type="entry name" value="N_methyl"/>
    <property type="match status" value="1"/>
</dbReference>
<keyword evidence="6" id="KW-0997">Cell inner membrane</keyword>
<organism evidence="13 14">
    <name type="scientific">Bradyrhizobium guangdongense</name>
    <dbReference type="NCBI Taxonomy" id="1325090"/>
    <lineage>
        <taxon>Bacteria</taxon>
        <taxon>Pseudomonadati</taxon>
        <taxon>Pseudomonadota</taxon>
        <taxon>Alphaproteobacteria</taxon>
        <taxon>Hyphomicrobiales</taxon>
        <taxon>Nitrobacteraceae</taxon>
        <taxon>Bradyrhizobium</taxon>
    </lineage>
</organism>
<dbReference type="InterPro" id="IPR000983">
    <property type="entry name" value="Bac_GSPG_pilin"/>
</dbReference>
<keyword evidence="4" id="KW-1003">Cell membrane</keyword>
<dbReference type="NCBIfam" id="TIGR02532">
    <property type="entry name" value="IV_pilin_GFxxxE"/>
    <property type="match status" value="1"/>
</dbReference>
<evidence type="ECO:0000313" key="13">
    <source>
        <dbReference type="EMBL" id="GGI33740.1"/>
    </source>
</evidence>
<dbReference type="GO" id="GO:0015627">
    <property type="term" value="C:type II protein secretion system complex"/>
    <property type="evidence" value="ECO:0007669"/>
    <property type="project" value="InterPro"/>
</dbReference>
<evidence type="ECO:0000313" key="14">
    <source>
        <dbReference type="Proteomes" id="UP000625079"/>
    </source>
</evidence>
<feature type="domain" description="Type II secretion system protein GspG C-terminal" evidence="12">
    <location>
        <begin position="60"/>
        <end position="159"/>
    </location>
</feature>
<evidence type="ECO:0000256" key="7">
    <source>
        <dbReference type="ARBA" id="ARBA00022692"/>
    </source>
</evidence>
<dbReference type="PANTHER" id="PTHR30093">
    <property type="entry name" value="GENERAL SECRETION PATHWAY PROTEIN G"/>
    <property type="match status" value="1"/>
</dbReference>
<gene>
    <name evidence="13" type="ORF">GCM10010987_75890</name>
</gene>
<dbReference type="GO" id="GO:0005886">
    <property type="term" value="C:plasma membrane"/>
    <property type="evidence" value="ECO:0007669"/>
    <property type="project" value="UniProtKB-SubCell"/>
</dbReference>
<dbReference type="PRINTS" id="PR00813">
    <property type="entry name" value="BCTERIALGSPG"/>
</dbReference>
<evidence type="ECO:0000256" key="8">
    <source>
        <dbReference type="ARBA" id="ARBA00022989"/>
    </source>
</evidence>
<dbReference type="InterPro" id="IPR010054">
    <property type="entry name" value="Type2_sec_GspG"/>
</dbReference>
<evidence type="ECO:0000256" key="5">
    <source>
        <dbReference type="ARBA" id="ARBA00022481"/>
    </source>
</evidence>